<keyword evidence="1" id="KW-0479">Metal-binding</keyword>
<keyword evidence="3" id="KW-0862">Zinc</keyword>
<dbReference type="GO" id="GO:0031440">
    <property type="term" value="P:regulation of mRNA 3'-end processing"/>
    <property type="evidence" value="ECO:0007669"/>
    <property type="project" value="TreeGrafter"/>
</dbReference>
<dbReference type="PANTHER" id="PTHR11477:SF0">
    <property type="entry name" value="IP08861P-RELATED"/>
    <property type="match status" value="1"/>
</dbReference>
<dbReference type="GO" id="GO:0006368">
    <property type="term" value="P:transcription elongation by RNA polymerase II"/>
    <property type="evidence" value="ECO:0007669"/>
    <property type="project" value="TreeGrafter"/>
</dbReference>
<comment type="caution">
    <text evidence="7">The sequence shown here is derived from an EMBL/GenBank/DDBJ whole genome shotgun (WGS) entry which is preliminary data.</text>
</comment>
<dbReference type="AlphaFoldDB" id="A0A4S4KVH8"/>
<keyword evidence="2" id="KW-0863">Zinc-finger</keyword>
<feature type="region of interest" description="Disordered" evidence="5">
    <location>
        <begin position="1"/>
        <end position="40"/>
    </location>
</feature>
<dbReference type="SMART" id="SM00510">
    <property type="entry name" value="TFS2M"/>
    <property type="match status" value="1"/>
</dbReference>
<evidence type="ECO:0000256" key="1">
    <source>
        <dbReference type="ARBA" id="ARBA00022723"/>
    </source>
</evidence>
<feature type="compositionally biased region" description="Basic and acidic residues" evidence="5">
    <location>
        <begin position="216"/>
        <end position="240"/>
    </location>
</feature>
<evidence type="ECO:0000256" key="2">
    <source>
        <dbReference type="ARBA" id="ARBA00022771"/>
    </source>
</evidence>
<feature type="domain" description="TFIIS central" evidence="6">
    <location>
        <begin position="43"/>
        <end position="196"/>
    </location>
</feature>
<dbReference type="EMBL" id="SGPJ01000033">
    <property type="protein sequence ID" value="THH01040.1"/>
    <property type="molecule type" value="Genomic_DNA"/>
</dbReference>
<reference evidence="7 8" key="1">
    <citation type="submission" date="2019-02" db="EMBL/GenBank/DDBJ databases">
        <title>Genome sequencing of the rare red list fungi Phlebia centrifuga.</title>
        <authorList>
            <person name="Buettner E."/>
            <person name="Kellner H."/>
        </authorList>
    </citation>
    <scope>NUCLEOTIDE SEQUENCE [LARGE SCALE GENOMIC DNA]</scope>
    <source>
        <strain evidence="7 8">DSM 108282</strain>
    </source>
</reference>
<evidence type="ECO:0000256" key="3">
    <source>
        <dbReference type="ARBA" id="ARBA00022833"/>
    </source>
</evidence>
<dbReference type="Gene3D" id="1.10.472.30">
    <property type="entry name" value="Transcription elongation factor S-II, central domain"/>
    <property type="match status" value="1"/>
</dbReference>
<keyword evidence="4" id="KW-0539">Nucleus</keyword>
<organism evidence="7 8">
    <name type="scientific">Hermanssonia centrifuga</name>
    <dbReference type="NCBI Taxonomy" id="98765"/>
    <lineage>
        <taxon>Eukaryota</taxon>
        <taxon>Fungi</taxon>
        <taxon>Dikarya</taxon>
        <taxon>Basidiomycota</taxon>
        <taxon>Agaricomycotina</taxon>
        <taxon>Agaricomycetes</taxon>
        <taxon>Polyporales</taxon>
        <taxon>Meruliaceae</taxon>
        <taxon>Hermanssonia</taxon>
    </lineage>
</organism>
<dbReference type="Proteomes" id="UP000309038">
    <property type="component" value="Unassembled WGS sequence"/>
</dbReference>
<dbReference type="GO" id="GO:0001139">
    <property type="term" value="F:RNA polymerase II complex recruiting activity"/>
    <property type="evidence" value="ECO:0007669"/>
    <property type="project" value="TreeGrafter"/>
</dbReference>
<dbReference type="GO" id="GO:0005634">
    <property type="term" value="C:nucleus"/>
    <property type="evidence" value="ECO:0007669"/>
    <property type="project" value="TreeGrafter"/>
</dbReference>
<feature type="compositionally biased region" description="Low complexity" evidence="5">
    <location>
        <begin position="241"/>
        <end position="250"/>
    </location>
</feature>
<dbReference type="PANTHER" id="PTHR11477">
    <property type="entry name" value="TRANSCRIPTION FACTOR S-II ZINC FINGER DOMAIN-CONTAINING PROTEIN"/>
    <property type="match status" value="1"/>
</dbReference>
<evidence type="ECO:0000259" key="6">
    <source>
        <dbReference type="PROSITE" id="PS51321"/>
    </source>
</evidence>
<keyword evidence="8" id="KW-1185">Reference proteome</keyword>
<sequence>MHTSSVSPGPVNTLKRRKSSAVMANEPPPKRKRSQSTAGEDAARKYCLTKLQEMFCQISLRYPILQDHGLSDNGEIVIDKKPEELTAEEKEQLETRAKKFATDLEECMFELYSEQDKNGKHGVAAKYKERFRMLSFNLSKPDRVILHKRIASSHITPKELSTMSSTDLANEETKQSIRQAEQEALAHSILKKTIMPRAKMTHKGIQDIEDISGASQRDREREREQEEEERIERERLERLKLQAQRAQAAQGSVPPESPVTPQTPSHWGGPPPVPLHAQGIPSGDPQDAAAMHRPSLSSLFIPSASDLGHPPVEQELNLADLINIDEEPGQEVSISLAPAQLPVSESAPDLSGQPIGEASQSPALHTPSFGLSPFATRSSYPDVSRRPSFDLNAIWTPKEDAAGTEHTDSEQHHEPMQQDEHPQETKTPSPLGVEIIDEEADDLDFDMFLEDTEAASPATDTPEALSAAFDALPKVWSGKVR</sequence>
<dbReference type="GO" id="GO:0000977">
    <property type="term" value="F:RNA polymerase II transcription regulatory region sequence-specific DNA binding"/>
    <property type="evidence" value="ECO:0007669"/>
    <property type="project" value="TreeGrafter"/>
</dbReference>
<dbReference type="GO" id="GO:0031564">
    <property type="term" value="P:transcription antitermination"/>
    <property type="evidence" value="ECO:0007669"/>
    <property type="project" value="TreeGrafter"/>
</dbReference>
<evidence type="ECO:0000256" key="4">
    <source>
        <dbReference type="ARBA" id="ARBA00023242"/>
    </source>
</evidence>
<gene>
    <name evidence="7" type="ORF">EW026_g1571</name>
</gene>
<dbReference type="Pfam" id="PF07500">
    <property type="entry name" value="TFIIS_M"/>
    <property type="match status" value="1"/>
</dbReference>
<dbReference type="PROSITE" id="PS51321">
    <property type="entry name" value="TFIIS_CENTRAL"/>
    <property type="match status" value="1"/>
</dbReference>
<accession>A0A4S4KVH8</accession>
<evidence type="ECO:0000313" key="7">
    <source>
        <dbReference type="EMBL" id="THH01040.1"/>
    </source>
</evidence>
<dbReference type="GO" id="GO:0006362">
    <property type="term" value="P:transcription elongation by RNA polymerase I"/>
    <property type="evidence" value="ECO:0007669"/>
    <property type="project" value="TreeGrafter"/>
</dbReference>
<proteinExistence type="predicted"/>
<feature type="region of interest" description="Disordered" evidence="5">
    <location>
        <begin position="343"/>
        <end position="439"/>
    </location>
</feature>
<dbReference type="InterPro" id="IPR003618">
    <property type="entry name" value="TFIIS_cen_dom"/>
</dbReference>
<dbReference type="InterPro" id="IPR036575">
    <property type="entry name" value="TFIIS_cen_dom_sf"/>
</dbReference>
<dbReference type="GO" id="GO:0008270">
    <property type="term" value="F:zinc ion binding"/>
    <property type="evidence" value="ECO:0007669"/>
    <property type="project" value="UniProtKB-KW"/>
</dbReference>
<protein>
    <recommendedName>
        <fullName evidence="6">TFIIS central domain-containing protein</fullName>
    </recommendedName>
</protein>
<dbReference type="SUPFAM" id="SSF46942">
    <property type="entry name" value="Elongation factor TFIIS domain 2"/>
    <property type="match status" value="1"/>
</dbReference>
<evidence type="ECO:0000313" key="8">
    <source>
        <dbReference type="Proteomes" id="UP000309038"/>
    </source>
</evidence>
<name>A0A4S4KVH8_9APHY</name>
<feature type="region of interest" description="Disordered" evidence="5">
    <location>
        <begin position="200"/>
        <end position="290"/>
    </location>
</feature>
<feature type="compositionally biased region" description="Basic and acidic residues" evidence="5">
    <location>
        <begin position="397"/>
        <end position="424"/>
    </location>
</feature>
<evidence type="ECO:0000256" key="5">
    <source>
        <dbReference type="SAM" id="MobiDB-lite"/>
    </source>
</evidence>